<evidence type="ECO:0000259" key="5">
    <source>
        <dbReference type="PROSITE" id="PS51898"/>
    </source>
</evidence>
<dbReference type="InterPro" id="IPR010998">
    <property type="entry name" value="Integrase_recombinase_N"/>
</dbReference>
<dbReference type="GO" id="GO:0015074">
    <property type="term" value="P:DNA integration"/>
    <property type="evidence" value="ECO:0007669"/>
    <property type="project" value="UniProtKB-KW"/>
</dbReference>
<dbReference type="Gene3D" id="1.10.443.10">
    <property type="entry name" value="Intergrase catalytic core"/>
    <property type="match status" value="1"/>
</dbReference>
<keyword evidence="2 4" id="KW-0238">DNA-binding</keyword>
<dbReference type="PANTHER" id="PTHR34605:SF4">
    <property type="entry name" value="DNA ADENINE METHYLTRANSFERASE"/>
    <property type="match status" value="1"/>
</dbReference>
<keyword evidence="3" id="KW-0233">DNA recombination</keyword>
<dbReference type="InterPro" id="IPR011010">
    <property type="entry name" value="DNA_brk_join_enz"/>
</dbReference>
<accession>A0A3A6ULZ8</accession>
<dbReference type="InterPro" id="IPR044068">
    <property type="entry name" value="CB"/>
</dbReference>
<comment type="caution">
    <text evidence="7">The sequence shown here is derived from an EMBL/GenBank/DDBJ whole genome shotgun (WGS) entry which is preliminary data.</text>
</comment>
<feature type="domain" description="Tyr recombinase" evidence="5">
    <location>
        <begin position="157"/>
        <end position="365"/>
    </location>
</feature>
<evidence type="ECO:0000256" key="3">
    <source>
        <dbReference type="ARBA" id="ARBA00023172"/>
    </source>
</evidence>
<reference evidence="7 8" key="1">
    <citation type="submission" date="2018-09" db="EMBL/GenBank/DDBJ databases">
        <title>Phylogeny of the Shewanellaceae, and recommendation for two new genera, Pseudoshewanella and Parashewanella.</title>
        <authorList>
            <person name="Wang G."/>
        </authorList>
    </citation>
    <scope>NUCLEOTIDE SEQUENCE [LARGE SCALE GENOMIC DNA]</scope>
    <source>
        <strain evidence="7 8">KCTC 22492</strain>
    </source>
</reference>
<organism evidence="7 8">
    <name type="scientific">Parashewanella spongiae</name>
    <dbReference type="NCBI Taxonomy" id="342950"/>
    <lineage>
        <taxon>Bacteria</taxon>
        <taxon>Pseudomonadati</taxon>
        <taxon>Pseudomonadota</taxon>
        <taxon>Gammaproteobacteria</taxon>
        <taxon>Alteromonadales</taxon>
        <taxon>Shewanellaceae</taxon>
        <taxon>Parashewanella</taxon>
    </lineage>
</organism>
<dbReference type="Pfam" id="PF00589">
    <property type="entry name" value="Phage_integrase"/>
    <property type="match status" value="1"/>
</dbReference>
<dbReference type="SUPFAM" id="SSF56349">
    <property type="entry name" value="DNA breaking-rejoining enzymes"/>
    <property type="match status" value="1"/>
</dbReference>
<dbReference type="EMBL" id="QYYH01000017">
    <property type="protein sequence ID" value="RJY18710.1"/>
    <property type="molecule type" value="Genomic_DNA"/>
</dbReference>
<dbReference type="InterPro" id="IPR052925">
    <property type="entry name" value="Phage_Integrase-like_Recomb"/>
</dbReference>
<keyword evidence="1" id="KW-0229">DNA integration</keyword>
<dbReference type="GO" id="GO:0006310">
    <property type="term" value="P:DNA recombination"/>
    <property type="evidence" value="ECO:0007669"/>
    <property type="project" value="UniProtKB-KW"/>
</dbReference>
<keyword evidence="8" id="KW-1185">Reference proteome</keyword>
<dbReference type="Proteomes" id="UP000273022">
    <property type="component" value="Unassembled WGS sequence"/>
</dbReference>
<dbReference type="PANTHER" id="PTHR34605">
    <property type="entry name" value="PHAGE_INTEGRASE DOMAIN-CONTAINING PROTEIN"/>
    <property type="match status" value="1"/>
</dbReference>
<protein>
    <submittedName>
        <fullName evidence="7">Integrase</fullName>
    </submittedName>
</protein>
<evidence type="ECO:0000259" key="6">
    <source>
        <dbReference type="PROSITE" id="PS51900"/>
    </source>
</evidence>
<dbReference type="InterPro" id="IPR013762">
    <property type="entry name" value="Integrase-like_cat_sf"/>
</dbReference>
<dbReference type="CDD" id="cd00799">
    <property type="entry name" value="INT_Cre_C"/>
    <property type="match status" value="1"/>
</dbReference>
<dbReference type="OrthoDB" id="5914130at2"/>
<evidence type="ECO:0000313" key="8">
    <source>
        <dbReference type="Proteomes" id="UP000273022"/>
    </source>
</evidence>
<dbReference type="InterPro" id="IPR002104">
    <property type="entry name" value="Integrase_catalytic"/>
</dbReference>
<evidence type="ECO:0000256" key="4">
    <source>
        <dbReference type="PROSITE-ProRule" id="PRU01248"/>
    </source>
</evidence>
<evidence type="ECO:0000256" key="2">
    <source>
        <dbReference type="ARBA" id="ARBA00023125"/>
    </source>
</evidence>
<dbReference type="SUPFAM" id="SSF47823">
    <property type="entry name" value="lambda integrase-like, N-terminal domain"/>
    <property type="match status" value="1"/>
</dbReference>
<sequence length="365" mass="42109">MVEYKNIPDQFGSKPVHKRSINSLIQKSDTDWHEESYFPQSVTDDLNSAVQETKHQISINTQRSYKSSFNIFHEYCEQHGLSVIPADPRSIMAFIGFQKSQINMTGHHFSLPTINSRLAAIRFYHQQAGFVSPTEHPDVLKILRGLSRNQYRNTVQYHQQPIMYDELELLINMIEQNENELIRLRDKALILLGFQGGFRRSELSKIQVEHISFLPKKMKVRLPYSKANQQGKNEWKLLPTSENFSAYTSIKNWLTVAGITSGHVFRSISRDGKSIRPYFVASDHSNTSNLKDQTNSGFINGDDIYRIIKKYCNKAGLDPEFYGAHSLRSGCVTQLHENDKDYLYIMSRTGHADPRSLKNYLKPKD</sequence>
<dbReference type="PROSITE" id="PS51898">
    <property type="entry name" value="TYR_RECOMBINASE"/>
    <property type="match status" value="1"/>
</dbReference>
<evidence type="ECO:0000313" key="7">
    <source>
        <dbReference type="EMBL" id="RJY18710.1"/>
    </source>
</evidence>
<proteinExistence type="predicted"/>
<dbReference type="PROSITE" id="PS51900">
    <property type="entry name" value="CB"/>
    <property type="match status" value="1"/>
</dbReference>
<name>A0A3A6ULZ8_9GAMM</name>
<dbReference type="Gene3D" id="1.10.150.130">
    <property type="match status" value="1"/>
</dbReference>
<evidence type="ECO:0000256" key="1">
    <source>
        <dbReference type="ARBA" id="ARBA00022908"/>
    </source>
</evidence>
<dbReference type="AlphaFoldDB" id="A0A3A6ULZ8"/>
<feature type="domain" description="Core-binding (CB)" evidence="6">
    <location>
        <begin position="41"/>
        <end position="129"/>
    </location>
</feature>
<dbReference type="GO" id="GO:0003677">
    <property type="term" value="F:DNA binding"/>
    <property type="evidence" value="ECO:0007669"/>
    <property type="project" value="UniProtKB-UniRule"/>
</dbReference>
<gene>
    <name evidence="7" type="ORF">D5R81_04240</name>
</gene>